<evidence type="ECO:0000256" key="1">
    <source>
        <dbReference type="SAM" id="MobiDB-lite"/>
    </source>
</evidence>
<gene>
    <name evidence="3" type="ORF">ERS450000_01408</name>
</gene>
<keyword evidence="2" id="KW-1133">Transmembrane helix</keyword>
<evidence type="ECO:0000313" key="3">
    <source>
        <dbReference type="EMBL" id="CRY75578.1"/>
    </source>
</evidence>
<feature type="compositionally biased region" description="Basic residues" evidence="1">
    <location>
        <begin position="201"/>
        <end position="222"/>
    </location>
</feature>
<feature type="transmembrane region" description="Helical" evidence="2">
    <location>
        <begin position="46"/>
        <end position="67"/>
    </location>
</feature>
<proteinExistence type="predicted"/>
<protein>
    <submittedName>
        <fullName evidence="3">Uncharacterized protein</fullName>
    </submittedName>
</protein>
<feature type="transmembrane region" description="Helical" evidence="2">
    <location>
        <begin position="20"/>
        <end position="40"/>
    </location>
</feature>
<keyword evidence="2" id="KW-0812">Transmembrane</keyword>
<feature type="region of interest" description="Disordered" evidence="1">
    <location>
        <begin position="179"/>
        <end position="222"/>
    </location>
</feature>
<dbReference type="KEGG" id="nfr:ERS450000_01408"/>
<dbReference type="AlphaFoldDB" id="A0A0H5NJ99"/>
<evidence type="ECO:0000313" key="4">
    <source>
        <dbReference type="Proteomes" id="UP000057820"/>
    </source>
</evidence>
<evidence type="ECO:0000256" key="2">
    <source>
        <dbReference type="SAM" id="Phobius"/>
    </source>
</evidence>
<sequence>MDSEKGSPRRPDTVYRSTGAAPGALVCCGVVAVLGLAAAVSGVAVLAGLVGALLFGPIACEMGWAALRRRPELVIGDEAIAHPALGHIAWSSVDHVRVRRDGRGRVLEIVLRGGSMRACPCVPVSALPVRVDAVLGAIRAHRPDVLIGGERVVQQGVPVLGRTVARGGQSAPVDREDVPVLGAAGGAPARAGSAVLDGPRRRAGLRGAIRRRPARPARPGNR</sequence>
<dbReference type="Proteomes" id="UP000057820">
    <property type="component" value="Chromosome 1"/>
</dbReference>
<reference evidence="4" key="1">
    <citation type="submission" date="2015-03" db="EMBL/GenBank/DDBJ databases">
        <authorList>
            <consortium name="Pathogen Informatics"/>
        </authorList>
    </citation>
    <scope>NUCLEOTIDE SEQUENCE [LARGE SCALE GENOMIC DNA]</scope>
    <source>
        <strain evidence="4">NCTC11134</strain>
    </source>
</reference>
<dbReference type="EMBL" id="LN868938">
    <property type="protein sequence ID" value="CRY75578.1"/>
    <property type="molecule type" value="Genomic_DNA"/>
</dbReference>
<organism evidence="3 4">
    <name type="scientific">Nocardia farcinica</name>
    <dbReference type="NCBI Taxonomy" id="37329"/>
    <lineage>
        <taxon>Bacteria</taxon>
        <taxon>Bacillati</taxon>
        <taxon>Actinomycetota</taxon>
        <taxon>Actinomycetes</taxon>
        <taxon>Mycobacteriales</taxon>
        <taxon>Nocardiaceae</taxon>
        <taxon>Nocardia</taxon>
    </lineage>
</organism>
<keyword evidence="2" id="KW-0472">Membrane</keyword>
<accession>A0A0H5NJ99</accession>
<name>A0A0H5NJ99_NOCFR</name>
<dbReference type="RefSeq" id="WP_086846217.1">
    <property type="nucleotide sequence ID" value="NZ_CP031418.1"/>
</dbReference>